<dbReference type="HOGENOM" id="CLU_007383_1_10_9"/>
<dbReference type="Pfam" id="PF01370">
    <property type="entry name" value="Epimerase"/>
    <property type="match status" value="1"/>
</dbReference>
<dbReference type="eggNOG" id="COG1087">
    <property type="taxonomic scope" value="Bacteria"/>
</dbReference>
<evidence type="ECO:0000256" key="4">
    <source>
        <dbReference type="ARBA" id="ARBA00007637"/>
    </source>
</evidence>
<dbReference type="AlphaFoldDB" id="E6TQD9"/>
<name>E6TQD9_EVAC2</name>
<dbReference type="InterPro" id="IPR036291">
    <property type="entry name" value="NAD(P)-bd_dom_sf"/>
</dbReference>
<keyword evidence="7 11" id="KW-0520">NAD</keyword>
<comment type="subunit">
    <text evidence="11">Homodimer.</text>
</comment>
<dbReference type="OrthoDB" id="9801785at2"/>
<dbReference type="STRING" id="649639.Bcell_1044"/>
<comment type="pathway">
    <text evidence="3 11">Carbohydrate metabolism; galactose metabolism.</text>
</comment>
<protein>
    <recommendedName>
        <fullName evidence="6 11">UDP-glucose 4-epimerase</fullName>
        <ecNumber evidence="5 11">5.1.3.2</ecNumber>
    </recommendedName>
</protein>
<dbReference type="Gene3D" id="3.90.25.10">
    <property type="entry name" value="UDP-galactose 4-epimerase, domain 1"/>
    <property type="match status" value="1"/>
</dbReference>
<keyword evidence="9 11" id="KW-0413">Isomerase</keyword>
<dbReference type="EC" id="5.1.3.2" evidence="5 11"/>
<sequence length="329" mass="36304">MAVLVCGGAGYIGSHAVADLLDRGEQVVVLDNLQTGHEKGVLEAASFYHGDLRNEAVLDRVFQENEVDSVLHFAADSLVGVSMEKPLEYYENNVYGAICLLKKMKEYGVKHIVFSSTAATYGEPESVPILETDKTAPTNPYGETKLAIERLLKWCDEAYGIKHVILRYFNVAGAHPTYDIGEDHQPETHLIPIVLQVALGQRDAIKIFGDDYPTEDGSCIRDYIHVSDLIHAHLLALDHLRCDKDSDIFNLGNGNGFSVKQVIDAVETVTGKTIQRVVEGRRPGDPAILIASSTKAAEKLGWKPIYTSLEDIISTAWKWQQAHQNGYGK</sequence>
<accession>E6TQD9</accession>
<dbReference type="NCBIfam" id="TIGR01179">
    <property type="entry name" value="galE"/>
    <property type="match status" value="1"/>
</dbReference>
<dbReference type="Gene3D" id="3.40.50.720">
    <property type="entry name" value="NAD(P)-binding Rossmann-like Domain"/>
    <property type="match status" value="1"/>
</dbReference>
<comment type="similarity">
    <text evidence="4 11">Belongs to the NAD(P)-dependent epimerase/dehydratase family.</text>
</comment>
<dbReference type="InterPro" id="IPR001509">
    <property type="entry name" value="Epimerase_deHydtase"/>
</dbReference>
<dbReference type="RefSeq" id="WP_013487658.1">
    <property type="nucleotide sequence ID" value="NC_014829.1"/>
</dbReference>
<evidence type="ECO:0000259" key="12">
    <source>
        <dbReference type="Pfam" id="PF01370"/>
    </source>
</evidence>
<keyword evidence="8" id="KW-0299">Galactose metabolism</keyword>
<keyword evidence="10 11" id="KW-0119">Carbohydrate metabolism</keyword>
<dbReference type="PANTHER" id="PTHR43725">
    <property type="entry name" value="UDP-GLUCOSE 4-EPIMERASE"/>
    <property type="match status" value="1"/>
</dbReference>
<dbReference type="Proteomes" id="UP000001401">
    <property type="component" value="Chromosome"/>
</dbReference>
<evidence type="ECO:0000256" key="3">
    <source>
        <dbReference type="ARBA" id="ARBA00004947"/>
    </source>
</evidence>
<dbReference type="GO" id="GO:0003978">
    <property type="term" value="F:UDP-glucose 4-epimerase activity"/>
    <property type="evidence" value="ECO:0007669"/>
    <property type="project" value="UniProtKB-UniRule"/>
</dbReference>
<evidence type="ECO:0000256" key="8">
    <source>
        <dbReference type="ARBA" id="ARBA00023144"/>
    </source>
</evidence>
<comment type="cofactor">
    <cofactor evidence="2 11">
        <name>NAD(+)</name>
        <dbReference type="ChEBI" id="CHEBI:57540"/>
    </cofactor>
</comment>
<evidence type="ECO:0000256" key="6">
    <source>
        <dbReference type="ARBA" id="ARBA00018569"/>
    </source>
</evidence>
<dbReference type="PANTHER" id="PTHR43725:SF53">
    <property type="entry name" value="UDP-ARABINOSE 4-EPIMERASE 1"/>
    <property type="match status" value="1"/>
</dbReference>
<dbReference type="CDD" id="cd05247">
    <property type="entry name" value="UDP_G4E_1_SDR_e"/>
    <property type="match status" value="1"/>
</dbReference>
<dbReference type="GO" id="GO:0033499">
    <property type="term" value="P:galactose catabolic process via UDP-galactose, Leloir pathway"/>
    <property type="evidence" value="ECO:0007669"/>
    <property type="project" value="TreeGrafter"/>
</dbReference>
<organism evidence="13 14">
    <name type="scientific">Evansella cellulosilytica (strain ATCC 21833 / DSM 2522 / FERM P-1141 / JCM 9156 / N-4)</name>
    <name type="common">Bacillus cellulosilyticus</name>
    <dbReference type="NCBI Taxonomy" id="649639"/>
    <lineage>
        <taxon>Bacteria</taxon>
        <taxon>Bacillati</taxon>
        <taxon>Bacillota</taxon>
        <taxon>Bacilli</taxon>
        <taxon>Bacillales</taxon>
        <taxon>Bacillaceae</taxon>
        <taxon>Evansella</taxon>
    </lineage>
</organism>
<evidence type="ECO:0000256" key="11">
    <source>
        <dbReference type="RuleBase" id="RU366046"/>
    </source>
</evidence>
<feature type="domain" description="NAD-dependent epimerase/dehydratase" evidence="12">
    <location>
        <begin position="3"/>
        <end position="252"/>
    </location>
</feature>
<keyword evidence="14" id="KW-1185">Reference proteome</keyword>
<evidence type="ECO:0000256" key="2">
    <source>
        <dbReference type="ARBA" id="ARBA00001911"/>
    </source>
</evidence>
<evidence type="ECO:0000256" key="9">
    <source>
        <dbReference type="ARBA" id="ARBA00023235"/>
    </source>
</evidence>
<dbReference type="SUPFAM" id="SSF51735">
    <property type="entry name" value="NAD(P)-binding Rossmann-fold domains"/>
    <property type="match status" value="1"/>
</dbReference>
<evidence type="ECO:0000313" key="13">
    <source>
        <dbReference type="EMBL" id="ADU29317.1"/>
    </source>
</evidence>
<evidence type="ECO:0000256" key="1">
    <source>
        <dbReference type="ARBA" id="ARBA00000083"/>
    </source>
</evidence>
<proteinExistence type="inferred from homology"/>
<dbReference type="InterPro" id="IPR005886">
    <property type="entry name" value="UDP_G4E"/>
</dbReference>
<dbReference type="EMBL" id="CP002394">
    <property type="protein sequence ID" value="ADU29317.1"/>
    <property type="molecule type" value="Genomic_DNA"/>
</dbReference>
<dbReference type="UniPathway" id="UPA00214"/>
<evidence type="ECO:0000256" key="10">
    <source>
        <dbReference type="ARBA" id="ARBA00023277"/>
    </source>
</evidence>
<evidence type="ECO:0000313" key="14">
    <source>
        <dbReference type="Proteomes" id="UP000001401"/>
    </source>
</evidence>
<comment type="catalytic activity">
    <reaction evidence="1 11">
        <text>UDP-alpha-D-glucose = UDP-alpha-D-galactose</text>
        <dbReference type="Rhea" id="RHEA:22168"/>
        <dbReference type="ChEBI" id="CHEBI:58885"/>
        <dbReference type="ChEBI" id="CHEBI:66914"/>
        <dbReference type="EC" id="5.1.3.2"/>
    </reaction>
</comment>
<gene>
    <name evidence="13" type="ordered locus">Bcell_1044</name>
</gene>
<reference evidence="13" key="1">
    <citation type="submission" date="2010-12" db="EMBL/GenBank/DDBJ databases">
        <title>Complete sequence of Bacillus cellulosilyticus DSM 2522.</title>
        <authorList>
            <consortium name="US DOE Joint Genome Institute"/>
            <person name="Lucas S."/>
            <person name="Copeland A."/>
            <person name="Lapidus A."/>
            <person name="Cheng J.-F."/>
            <person name="Bruce D."/>
            <person name="Goodwin L."/>
            <person name="Pitluck S."/>
            <person name="Chertkov O."/>
            <person name="Detter J.C."/>
            <person name="Han C."/>
            <person name="Tapia R."/>
            <person name="Land M."/>
            <person name="Hauser L."/>
            <person name="Jeffries C."/>
            <person name="Kyrpides N."/>
            <person name="Ivanova N."/>
            <person name="Mikhailova N."/>
            <person name="Brumm P."/>
            <person name="Mead D."/>
            <person name="Woyke T."/>
        </authorList>
    </citation>
    <scope>NUCLEOTIDE SEQUENCE [LARGE SCALE GENOMIC DNA]</scope>
    <source>
        <strain evidence="13">DSM 2522</strain>
    </source>
</reference>
<dbReference type="KEGG" id="bco:Bcell_1044"/>
<evidence type="ECO:0000256" key="5">
    <source>
        <dbReference type="ARBA" id="ARBA00013189"/>
    </source>
</evidence>
<evidence type="ECO:0000256" key="7">
    <source>
        <dbReference type="ARBA" id="ARBA00023027"/>
    </source>
</evidence>